<evidence type="ECO:0000256" key="3">
    <source>
        <dbReference type="ARBA" id="ARBA00022475"/>
    </source>
</evidence>
<dbReference type="EMBL" id="MVHS01000052">
    <property type="protein sequence ID" value="ORA66348.1"/>
    <property type="molecule type" value="Genomic_DNA"/>
</dbReference>
<dbReference type="PANTHER" id="PTHR40765">
    <property type="entry name" value="ESX-2 SECRETION SYSTEM ATPASE ECCB2"/>
    <property type="match status" value="1"/>
</dbReference>
<dbReference type="AlphaFoldDB" id="A0A1X0D1Y1"/>
<dbReference type="GO" id="GO:0016787">
    <property type="term" value="F:hydrolase activity"/>
    <property type="evidence" value="ECO:0007669"/>
    <property type="project" value="UniProtKB-KW"/>
</dbReference>
<gene>
    <name evidence="10" type="ORF">BST26_17375</name>
</gene>
<keyword evidence="9" id="KW-0472">Membrane</keyword>
<keyword evidence="6" id="KW-0378">Hydrolase</keyword>
<evidence type="ECO:0000256" key="6">
    <source>
        <dbReference type="ARBA" id="ARBA00022801"/>
    </source>
</evidence>
<name>A0A1X0D1Y1_9MYCO</name>
<accession>A0A1X0D1Y1</accession>
<dbReference type="Gene3D" id="3.30.2390.20">
    <property type="entry name" value="Type VII secretion system EccB, repeat 1 domain"/>
    <property type="match status" value="1"/>
</dbReference>
<evidence type="ECO:0000256" key="9">
    <source>
        <dbReference type="ARBA" id="ARBA00023136"/>
    </source>
</evidence>
<protein>
    <submittedName>
        <fullName evidence="10">Type VII secretion protein EccB</fullName>
    </submittedName>
</protein>
<evidence type="ECO:0000256" key="8">
    <source>
        <dbReference type="ARBA" id="ARBA00022989"/>
    </source>
</evidence>
<evidence type="ECO:0000256" key="4">
    <source>
        <dbReference type="ARBA" id="ARBA00022692"/>
    </source>
</evidence>
<dbReference type="GO" id="GO:0005524">
    <property type="term" value="F:ATP binding"/>
    <property type="evidence" value="ECO:0007669"/>
    <property type="project" value="UniProtKB-KW"/>
</dbReference>
<reference evidence="10 11" key="1">
    <citation type="submission" date="2016-12" db="EMBL/GenBank/DDBJ databases">
        <title>The new phylogeny of genus Mycobacterium.</title>
        <authorList>
            <person name="Tortoli E."/>
            <person name="Trovato A."/>
            <person name="Cirillo D.M."/>
        </authorList>
    </citation>
    <scope>NUCLEOTIDE SEQUENCE [LARGE SCALE GENOMIC DNA]</scope>
    <source>
        <strain evidence="10 11">DSM 45130</strain>
    </source>
</reference>
<evidence type="ECO:0000313" key="10">
    <source>
        <dbReference type="EMBL" id="ORA66348.1"/>
    </source>
</evidence>
<comment type="caution">
    <text evidence="10">The sequence shown here is derived from an EMBL/GenBank/DDBJ whole genome shotgun (WGS) entry which is preliminary data.</text>
</comment>
<dbReference type="InterPro" id="IPR007795">
    <property type="entry name" value="T7SS_EccB"/>
</dbReference>
<dbReference type="NCBIfam" id="TIGR03919">
    <property type="entry name" value="T7SS_EccB"/>
    <property type="match status" value="1"/>
</dbReference>
<comment type="similarity">
    <text evidence="2">Belongs to the EccB family.</text>
</comment>
<sequence>MNHASGDLRFLRRRAAAALRPPDNSGPALTAGAVLTAMLLATRAVDLLGPAPTVGDGAVVMSADTGARYVRIGDTVHPVLNLTSARLIADNPAAPRRVSAAALAGTARGATLGIPGAPDDVGTPLPTTTWAVCDSTEATTVLIDQRPPAGDSAALVTGPSGRRYLLTGGHRHEVAADPGVNRALGVDAGRARPVSATLLALLPEGPPITPVRVPLAGNPGPAALGHVRVGEVIGTERAGARRYYLVLAGGVAPIGALAADLLRFTGGDPGARIRPVSAAALAAVPTAALPAVAGLPEAVGAIDTRADGVLCAGLDADGAARTWVADAPPLPPGRHAVALAGADGPGPAVDAVFVPPGRCVYLSGPDGRSVLTDTGVRYPVDDDAARVLALGEHPLPAPPGLTAGLPTGPTLNRAAAAVAH</sequence>
<dbReference type="RefSeq" id="WP_083032730.1">
    <property type="nucleotide sequence ID" value="NZ_AP022618.1"/>
</dbReference>
<keyword evidence="5" id="KW-0547">Nucleotide-binding</keyword>
<evidence type="ECO:0000256" key="1">
    <source>
        <dbReference type="ARBA" id="ARBA00004162"/>
    </source>
</evidence>
<organism evidence="10 11">
    <name type="scientific">Mycolicibacterium insubricum</name>
    <dbReference type="NCBI Taxonomy" id="444597"/>
    <lineage>
        <taxon>Bacteria</taxon>
        <taxon>Bacillati</taxon>
        <taxon>Actinomycetota</taxon>
        <taxon>Actinomycetes</taxon>
        <taxon>Mycobacteriales</taxon>
        <taxon>Mycobacteriaceae</taxon>
        <taxon>Mycolicibacterium</taxon>
    </lineage>
</organism>
<dbReference type="InterPro" id="IPR042485">
    <property type="entry name" value="T7SS_EccB_R3"/>
</dbReference>
<dbReference type="Proteomes" id="UP000192801">
    <property type="component" value="Unassembled WGS sequence"/>
</dbReference>
<evidence type="ECO:0000256" key="2">
    <source>
        <dbReference type="ARBA" id="ARBA00008149"/>
    </source>
</evidence>
<comment type="subcellular location">
    <subcellularLocation>
        <location evidence="1">Cell membrane</location>
        <topology evidence="1">Single-pass membrane protein</topology>
    </subcellularLocation>
</comment>
<evidence type="ECO:0000313" key="11">
    <source>
        <dbReference type="Proteomes" id="UP000192801"/>
    </source>
</evidence>
<keyword evidence="7" id="KW-0067">ATP-binding</keyword>
<dbReference type="GO" id="GO:0005576">
    <property type="term" value="C:extracellular region"/>
    <property type="evidence" value="ECO:0007669"/>
    <property type="project" value="TreeGrafter"/>
</dbReference>
<dbReference type="GO" id="GO:0005886">
    <property type="term" value="C:plasma membrane"/>
    <property type="evidence" value="ECO:0007669"/>
    <property type="project" value="UniProtKB-SubCell"/>
</dbReference>
<dbReference type="Pfam" id="PF05108">
    <property type="entry name" value="T7SS_ESX1_EccB"/>
    <property type="match status" value="1"/>
</dbReference>
<keyword evidence="8" id="KW-1133">Transmembrane helix</keyword>
<keyword evidence="3" id="KW-1003">Cell membrane</keyword>
<keyword evidence="11" id="KW-1185">Reference proteome</keyword>
<dbReference type="Gene3D" id="2.40.50.910">
    <property type="entry name" value="Type VII secretion system EccB, repeat 3 domain"/>
    <property type="match status" value="1"/>
</dbReference>
<evidence type="ECO:0000256" key="5">
    <source>
        <dbReference type="ARBA" id="ARBA00022741"/>
    </source>
</evidence>
<keyword evidence="4" id="KW-0812">Transmembrane</keyword>
<proteinExistence type="inferred from homology"/>
<dbReference type="OrthoDB" id="3847604at2"/>
<dbReference type="InterPro" id="IPR044857">
    <property type="entry name" value="T7SS_EccB_R1"/>
</dbReference>
<dbReference type="STRING" id="444597.BST26_17375"/>
<dbReference type="PANTHER" id="PTHR40765:SF2">
    <property type="entry name" value="ESX-2 SECRETION SYSTEM ATPASE ECCB2"/>
    <property type="match status" value="1"/>
</dbReference>
<evidence type="ECO:0000256" key="7">
    <source>
        <dbReference type="ARBA" id="ARBA00022840"/>
    </source>
</evidence>